<organism evidence="4">
    <name type="scientific">Murmansk poxvirus</name>
    <dbReference type="NCBI Taxonomy" id="2025359"/>
    <lineage>
        <taxon>Viruses</taxon>
        <taxon>Varidnaviria</taxon>
        <taxon>Bamfordvirae</taxon>
        <taxon>Nucleocytoviricota</taxon>
        <taxon>Pokkesviricetes</taxon>
        <taxon>Chitovirales</taxon>
        <taxon>Poxviridae</taxon>
        <taxon>Chordopoxvirinae</taxon>
        <taxon>Centapoxvirus</taxon>
        <taxon>Centapoxvirus microtuspox</taxon>
        <taxon>Murmansk microtuspox virus</taxon>
    </lineage>
</organism>
<dbReference type="OrthoDB" id="6253at10239"/>
<comment type="subcellular location">
    <subcellularLocation>
        <location evidence="1">Virion</location>
    </subcellularLocation>
</comment>
<dbReference type="Proteomes" id="UP000217350">
    <property type="component" value="Segment"/>
</dbReference>
<dbReference type="InterPro" id="IPR004969">
    <property type="entry name" value="Poxvirus_I1"/>
</dbReference>
<dbReference type="PIRSF" id="PIRSF015625">
    <property type="entry name" value="VAC_I1L"/>
    <property type="match status" value="1"/>
</dbReference>
<dbReference type="EMBL" id="MF001304">
    <property type="protein sequence ID" value="AST09261.1"/>
    <property type="molecule type" value="Genomic_DNA"/>
</dbReference>
<reference evidence="4" key="1">
    <citation type="journal article" date="2017" name="Virus Genes">
        <title>Two novel poxviruses with unusual genome rearrangements: NY_014 and Murmansk.</title>
        <authorList>
            <person name="Smithson C."/>
            <person name="Meyer H."/>
            <person name="Gigante C.M."/>
            <person name="Gao J."/>
            <person name="Zhao H."/>
            <person name="Batra D."/>
            <person name="Damon I."/>
            <person name="Upton C."/>
            <person name="Li Y."/>
        </authorList>
    </citation>
    <scope>NUCLEOTIDE SEQUENCE [LARGE SCALE GENOMIC DNA]</scope>
    <source>
        <strain evidence="4">LEIV-11411</strain>
    </source>
</reference>
<keyword evidence="2" id="KW-0946">Virion</keyword>
<protein>
    <submittedName>
        <fullName evidence="4">DNA-binding core protein</fullName>
    </submittedName>
</protein>
<sequence>MAEFDDQLVFNSISARALKAYFTSKINEMVDELVTRKCPQKKKSQSKKPETRIPVDLVKSSFVKRFGLSNYGGILISLINSLVENNFFTKDGKLDDIGKKELVLTDIEKKILNVIDKSSPLYIDIGDVKVLSSRLKKSATEFEFRGNTYHLENDKIEDLINQLVKDEAIQLDEKSSIKDSMYIIPDELIDILKTRLFRSPQIKENMISRTRLYDYFTRVTKKDESSIYVILKDPRIAEIMSLETVTMGAFMYTKHSMLTNAISSRVDRYSKKFQESFYDEIAEFVKENERVNVSRVVECLTVPNITLASN</sequence>
<proteinExistence type="predicted"/>
<dbReference type="GO" id="GO:0044423">
    <property type="term" value="C:virion component"/>
    <property type="evidence" value="ECO:0007669"/>
    <property type="project" value="UniProtKB-KW"/>
</dbReference>
<dbReference type="Pfam" id="PF03289">
    <property type="entry name" value="Pox_I1"/>
    <property type="match status" value="1"/>
</dbReference>
<keyword evidence="5" id="KW-1185">Reference proteome</keyword>
<gene>
    <name evidence="4" type="ORF">Murmansk-066</name>
</gene>
<accession>A0A223FMP1</accession>
<name>A0A223FMP1_9POXV</name>
<evidence type="ECO:0000313" key="5">
    <source>
        <dbReference type="Proteomes" id="UP000217350"/>
    </source>
</evidence>
<evidence type="ECO:0000256" key="3">
    <source>
        <dbReference type="ARBA" id="ARBA00023125"/>
    </source>
</evidence>
<evidence type="ECO:0000256" key="2">
    <source>
        <dbReference type="ARBA" id="ARBA00022844"/>
    </source>
</evidence>
<keyword evidence="3 4" id="KW-0238">DNA-binding</keyword>
<evidence type="ECO:0000256" key="1">
    <source>
        <dbReference type="ARBA" id="ARBA00004328"/>
    </source>
</evidence>
<evidence type="ECO:0000313" key="4">
    <source>
        <dbReference type="EMBL" id="AST09261.1"/>
    </source>
</evidence>
<dbReference type="GO" id="GO:0003677">
    <property type="term" value="F:DNA binding"/>
    <property type="evidence" value="ECO:0007669"/>
    <property type="project" value="UniProtKB-KW"/>
</dbReference>